<dbReference type="PANTHER" id="PTHR42792">
    <property type="entry name" value="FLAGELLIN"/>
    <property type="match status" value="1"/>
</dbReference>
<comment type="subcellular location">
    <subcellularLocation>
        <location evidence="1">Bacterial flagellum</location>
    </subcellularLocation>
</comment>
<evidence type="ECO:0000256" key="1">
    <source>
        <dbReference type="ARBA" id="ARBA00004365"/>
    </source>
</evidence>
<organism evidence="5 6">
    <name type="scientific">Falsiroseomonas selenitidurans</name>
    <dbReference type="NCBI Taxonomy" id="2716335"/>
    <lineage>
        <taxon>Bacteria</taxon>
        <taxon>Pseudomonadati</taxon>
        <taxon>Pseudomonadota</taxon>
        <taxon>Alphaproteobacteria</taxon>
        <taxon>Acetobacterales</taxon>
        <taxon>Roseomonadaceae</taxon>
        <taxon>Falsiroseomonas</taxon>
    </lineage>
</organism>
<keyword evidence="6" id="KW-1185">Reference proteome</keyword>
<gene>
    <name evidence="5" type="ORF">HEQ75_01325</name>
</gene>
<dbReference type="InterPro" id="IPR001492">
    <property type="entry name" value="Flagellin"/>
</dbReference>
<comment type="similarity">
    <text evidence="2">Belongs to the bacterial flagellin family.</text>
</comment>
<name>A0ABX1DX80_9PROT</name>
<dbReference type="Gene3D" id="1.20.1330.10">
    <property type="entry name" value="f41 fragment of flagellin, N-terminal domain"/>
    <property type="match status" value="1"/>
</dbReference>
<evidence type="ECO:0000313" key="6">
    <source>
        <dbReference type="Proteomes" id="UP000787635"/>
    </source>
</evidence>
<dbReference type="SUPFAM" id="SSF64518">
    <property type="entry name" value="Phase 1 flagellin"/>
    <property type="match status" value="1"/>
</dbReference>
<dbReference type="EMBL" id="JAAVNE010000001">
    <property type="protein sequence ID" value="NKC29486.1"/>
    <property type="molecule type" value="Genomic_DNA"/>
</dbReference>
<evidence type="ECO:0000313" key="5">
    <source>
        <dbReference type="EMBL" id="NKC29486.1"/>
    </source>
</evidence>
<dbReference type="Pfam" id="PF00700">
    <property type="entry name" value="Flagellin_C"/>
    <property type="match status" value="1"/>
</dbReference>
<dbReference type="PANTHER" id="PTHR42792:SF1">
    <property type="entry name" value="FLAGELLAR HOOK-ASSOCIATED PROTEIN 3"/>
    <property type="match status" value="1"/>
</dbReference>
<evidence type="ECO:0000259" key="4">
    <source>
        <dbReference type="Pfam" id="PF00700"/>
    </source>
</evidence>
<evidence type="ECO:0000256" key="3">
    <source>
        <dbReference type="ARBA" id="ARBA00023143"/>
    </source>
</evidence>
<dbReference type="InterPro" id="IPR046358">
    <property type="entry name" value="Flagellin_C"/>
</dbReference>
<protein>
    <recommendedName>
        <fullName evidence="4">Flagellin C-terminal domain-containing protein</fullName>
    </recommendedName>
</protein>
<keyword evidence="3" id="KW-0975">Bacterial flagellum</keyword>
<accession>A0ABX1DX80</accession>
<comment type="caution">
    <text evidence="5">The sequence shown here is derived from an EMBL/GenBank/DDBJ whole genome shotgun (WGS) entry which is preliminary data.</text>
</comment>
<proteinExistence type="inferred from homology"/>
<reference evidence="5 6" key="1">
    <citation type="submission" date="2020-03" db="EMBL/GenBank/DDBJ databases">
        <title>Roseomonas selenitidurans sp. nov. isolated from urban soil.</title>
        <authorList>
            <person name="Liu H."/>
        </authorList>
    </citation>
    <scope>NUCLEOTIDE SEQUENCE [LARGE SCALE GENOMIC DNA]</scope>
    <source>
        <strain evidence="5 6">BU-1</strain>
    </source>
</reference>
<sequence>MDVSGFPAMDRAASMSGTLRAKLNEQMRQAAGGQRADSYAGLGAAARRAVDLRAELARRDVMARTIETGESRAAATQVTLKRLTTIATDFSGSANGLLGVNAADATLLAQSARTALQEVAGLLNDRFGGEALFGGADLTNAPLPGDITESGMFEQIRAALAGMGEGDGAAVRESVKQIGASNEPGVTPFSDYATAAAAGTVDDPRRSVPVEAGVTVEIGLYANRNAAAYASTDPDSTGSWSRDLLYGLSVLANLGPEQAANRDDFTQVVQGAIGALRAGLAGVTEEAGALGTTEKRLAESRRHHEEVGQQIEQQVSGLEDVDLAETITRLQGTQAQLEASYRVLAMLGDLSLTKFLR</sequence>
<evidence type="ECO:0000256" key="2">
    <source>
        <dbReference type="ARBA" id="ARBA00005709"/>
    </source>
</evidence>
<feature type="domain" description="Flagellin C-terminal" evidence="4">
    <location>
        <begin position="280"/>
        <end position="356"/>
    </location>
</feature>
<dbReference type="Proteomes" id="UP000787635">
    <property type="component" value="Unassembled WGS sequence"/>
</dbReference>
<dbReference type="RefSeq" id="WP_168027103.1">
    <property type="nucleotide sequence ID" value="NZ_JAAVNE010000001.1"/>
</dbReference>